<feature type="transmembrane region" description="Helical" evidence="11">
    <location>
        <begin position="224"/>
        <end position="246"/>
    </location>
</feature>
<dbReference type="GO" id="GO:0051301">
    <property type="term" value="P:cell division"/>
    <property type="evidence" value="ECO:0007669"/>
    <property type="project" value="UniProtKB-KW"/>
</dbReference>
<evidence type="ECO:0000256" key="3">
    <source>
        <dbReference type="ARBA" id="ARBA00021907"/>
    </source>
</evidence>
<keyword evidence="9 10" id="KW-0131">Cell cycle</keyword>
<accession>A0A2X0RF48</accession>
<dbReference type="GO" id="GO:0005886">
    <property type="term" value="C:plasma membrane"/>
    <property type="evidence" value="ECO:0007669"/>
    <property type="project" value="UniProtKB-SubCell"/>
</dbReference>
<dbReference type="InterPro" id="IPR058204">
    <property type="entry name" value="FtsX_firmicutes-type"/>
</dbReference>
<dbReference type="Pfam" id="PF02687">
    <property type="entry name" value="FtsX"/>
    <property type="match status" value="1"/>
</dbReference>
<evidence type="ECO:0000256" key="5">
    <source>
        <dbReference type="ARBA" id="ARBA00022618"/>
    </source>
</evidence>
<feature type="transmembrane region" description="Helical" evidence="11">
    <location>
        <begin position="21"/>
        <end position="45"/>
    </location>
</feature>
<gene>
    <name evidence="14" type="primary">ftsX</name>
    <name evidence="14" type="ORF">BTBSAS_70065</name>
</gene>
<evidence type="ECO:0000256" key="7">
    <source>
        <dbReference type="ARBA" id="ARBA00022989"/>
    </source>
</evidence>
<evidence type="ECO:0000256" key="1">
    <source>
        <dbReference type="ARBA" id="ARBA00004651"/>
    </source>
</evidence>
<evidence type="ECO:0000313" key="15">
    <source>
        <dbReference type="Proteomes" id="UP000270190"/>
    </source>
</evidence>
<keyword evidence="6 11" id="KW-0812">Transmembrane</keyword>
<evidence type="ECO:0000256" key="6">
    <source>
        <dbReference type="ARBA" id="ARBA00022692"/>
    </source>
</evidence>
<dbReference type="NCBIfam" id="NF038347">
    <property type="entry name" value="FtsX_Gpos"/>
    <property type="match status" value="1"/>
</dbReference>
<dbReference type="Proteomes" id="UP000270190">
    <property type="component" value="Unassembled WGS sequence"/>
</dbReference>
<keyword evidence="8 10" id="KW-0472">Membrane</keyword>
<dbReference type="PANTHER" id="PTHR47755">
    <property type="entry name" value="CELL DIVISION PROTEIN FTSX"/>
    <property type="match status" value="1"/>
</dbReference>
<evidence type="ECO:0000256" key="9">
    <source>
        <dbReference type="ARBA" id="ARBA00023306"/>
    </source>
</evidence>
<feature type="domain" description="ABC3 transporter permease C-terminal" evidence="12">
    <location>
        <begin position="174"/>
        <end position="296"/>
    </location>
</feature>
<dbReference type="PIRSF" id="PIRSF003097">
    <property type="entry name" value="FtsX"/>
    <property type="match status" value="1"/>
</dbReference>
<keyword evidence="5 10" id="KW-0132">Cell division</keyword>
<evidence type="ECO:0000259" key="13">
    <source>
        <dbReference type="Pfam" id="PF18075"/>
    </source>
</evidence>
<dbReference type="EMBL" id="OUNC01000067">
    <property type="protein sequence ID" value="SPP30214.1"/>
    <property type="molecule type" value="Genomic_DNA"/>
</dbReference>
<evidence type="ECO:0000256" key="11">
    <source>
        <dbReference type="SAM" id="Phobius"/>
    </source>
</evidence>
<keyword evidence="7 11" id="KW-1133">Transmembrane helix</keyword>
<organism evidence="14 15">
    <name type="scientific">Brochothrix thermosphacta</name>
    <name type="common">Microbacterium thermosphactum</name>
    <dbReference type="NCBI Taxonomy" id="2756"/>
    <lineage>
        <taxon>Bacteria</taxon>
        <taxon>Bacillati</taxon>
        <taxon>Bacillota</taxon>
        <taxon>Bacilli</taxon>
        <taxon>Bacillales</taxon>
        <taxon>Listeriaceae</taxon>
        <taxon>Brochothrix</taxon>
    </lineage>
</organism>
<feature type="domain" description="FtsX extracellular" evidence="13">
    <location>
        <begin position="61"/>
        <end position="151"/>
    </location>
</feature>
<dbReference type="PANTHER" id="PTHR47755:SF1">
    <property type="entry name" value="CELL DIVISION PROTEIN FTSX"/>
    <property type="match status" value="1"/>
</dbReference>
<evidence type="ECO:0000256" key="10">
    <source>
        <dbReference type="PIRNR" id="PIRNR003097"/>
    </source>
</evidence>
<evidence type="ECO:0000256" key="2">
    <source>
        <dbReference type="ARBA" id="ARBA00007379"/>
    </source>
</evidence>
<evidence type="ECO:0000256" key="4">
    <source>
        <dbReference type="ARBA" id="ARBA00022475"/>
    </source>
</evidence>
<sequence length="296" mass="32875">MILKPRTMGRHFRESFKSLHRNGLMTFAAISAVTVTLVLVGFFMITMLNVNKLASDVEDNVKINANVDLSANKTDKQQIEKDLQNLNGVANVTYSSKENELKKMVKAYGDSFELFEQSNPLHDVYVVEAKTPSDVDQVAKAAENVKNVDSVSYNAKTVGKVFDVVKWVRYIGVFLIAALLLTAMFLISNTIKIAIYSRRTEVEIQKLVGATNGFIRWPFLLEGAWIGFLGAIIPIGLTWAVYYQVYKFVMPSLASTYYSLLPVGQMVGIVTITALAIGIIIGMVGSILSIRKFLKI</sequence>
<protein>
    <recommendedName>
        <fullName evidence="3 10">Cell division protein FtsX</fullName>
    </recommendedName>
</protein>
<dbReference type="AlphaFoldDB" id="A0A2X0RF48"/>
<comment type="function">
    <text evidence="10">Part of the ABC transporter FtsEX involved in asymmetric cellular division facilitating the initiation of sporulation.</text>
</comment>
<name>A0A2X0RF48_BROTH</name>
<evidence type="ECO:0000256" key="8">
    <source>
        <dbReference type="ARBA" id="ARBA00023136"/>
    </source>
</evidence>
<comment type="subcellular location">
    <subcellularLocation>
        <location evidence="1">Cell membrane</location>
        <topology evidence="1">Multi-pass membrane protein</topology>
    </subcellularLocation>
</comment>
<feature type="transmembrane region" description="Helical" evidence="11">
    <location>
        <begin position="167"/>
        <end position="188"/>
    </location>
</feature>
<dbReference type="Gene3D" id="3.30.70.3040">
    <property type="match status" value="1"/>
</dbReference>
<dbReference type="InterPro" id="IPR040690">
    <property type="entry name" value="FtsX_ECD"/>
</dbReference>
<dbReference type="InterPro" id="IPR004513">
    <property type="entry name" value="FtsX"/>
</dbReference>
<proteinExistence type="inferred from homology"/>
<keyword evidence="4 10" id="KW-1003">Cell membrane</keyword>
<feature type="transmembrane region" description="Helical" evidence="11">
    <location>
        <begin position="266"/>
        <end position="290"/>
    </location>
</feature>
<dbReference type="InterPro" id="IPR003838">
    <property type="entry name" value="ABC3_permease_C"/>
</dbReference>
<dbReference type="Pfam" id="PF18075">
    <property type="entry name" value="FtsX_ECD"/>
    <property type="match status" value="1"/>
</dbReference>
<evidence type="ECO:0000313" key="14">
    <source>
        <dbReference type="EMBL" id="SPP30214.1"/>
    </source>
</evidence>
<reference evidence="15" key="1">
    <citation type="submission" date="2018-04" db="EMBL/GenBank/DDBJ databases">
        <authorList>
            <person name="Illikoud N."/>
        </authorList>
    </citation>
    <scope>NUCLEOTIDE SEQUENCE [LARGE SCALE GENOMIC DNA]</scope>
</reference>
<evidence type="ECO:0000259" key="12">
    <source>
        <dbReference type="Pfam" id="PF02687"/>
    </source>
</evidence>
<comment type="similarity">
    <text evidence="2 10">Belongs to the ABC-4 integral membrane protein family. FtsX subfamily.</text>
</comment>